<comment type="caution">
    <text evidence="1">The sequence shown here is derived from an EMBL/GenBank/DDBJ whole genome shotgun (WGS) entry which is preliminary data.</text>
</comment>
<organism evidence="1">
    <name type="scientific">marine sediment metagenome</name>
    <dbReference type="NCBI Taxonomy" id="412755"/>
    <lineage>
        <taxon>unclassified sequences</taxon>
        <taxon>metagenomes</taxon>
        <taxon>ecological metagenomes</taxon>
    </lineage>
</organism>
<accession>A0A0F9N5D2</accession>
<dbReference type="AlphaFoldDB" id="A0A0F9N5D2"/>
<dbReference type="EMBL" id="LAZR01007646">
    <property type="protein sequence ID" value="KKM83910.1"/>
    <property type="molecule type" value="Genomic_DNA"/>
</dbReference>
<evidence type="ECO:0000313" key="1">
    <source>
        <dbReference type="EMBL" id="KKM83910.1"/>
    </source>
</evidence>
<gene>
    <name evidence="1" type="ORF">LCGC14_1304600</name>
</gene>
<reference evidence="1" key="1">
    <citation type="journal article" date="2015" name="Nature">
        <title>Complex archaea that bridge the gap between prokaryotes and eukaryotes.</title>
        <authorList>
            <person name="Spang A."/>
            <person name="Saw J.H."/>
            <person name="Jorgensen S.L."/>
            <person name="Zaremba-Niedzwiedzka K."/>
            <person name="Martijn J."/>
            <person name="Lind A.E."/>
            <person name="van Eijk R."/>
            <person name="Schleper C."/>
            <person name="Guy L."/>
            <person name="Ettema T.J."/>
        </authorList>
    </citation>
    <scope>NUCLEOTIDE SEQUENCE</scope>
</reference>
<sequence>MSLSMSGHIDDVFESGEVTLIYSTGGYVGGIWQGGTPQTETYTATIQPLTDKELVNLLMGGQRILDSRKLYINDGNLALLKLGKDMQLLDEDWKIVSRDVRENRNYAKIVVVRYDDQ</sequence>
<name>A0A0F9N5D2_9ZZZZ</name>
<protein>
    <submittedName>
        <fullName evidence="1">Uncharacterized protein</fullName>
    </submittedName>
</protein>
<proteinExistence type="predicted"/>